<keyword evidence="2" id="KW-0472">Membrane</keyword>
<feature type="region of interest" description="Disordered" evidence="1">
    <location>
        <begin position="142"/>
        <end position="184"/>
    </location>
</feature>
<comment type="caution">
    <text evidence="3">The sequence shown here is derived from an EMBL/GenBank/DDBJ whole genome shotgun (WGS) entry which is preliminary data.</text>
</comment>
<sequence>MCYVFTCITGLVEVLQRCAQFAMAMWLCLVVCLALLVASGLGVAYGYNYSLAEYIYLKPEGQAFYMRRGRLVNERKVPGIAYPNLGYDPRVDRFSEKNANPEGQPGGAPPPAGGVAPLADDVSTEDPFKKLKMLQMLTTTNKEDLMSDNEGPPFPKFEDDNKDNKETLMPTPTSPPAFKPNNEASRTTEVQAPATLINPLMLRKFKTLSWSDNKIDTNELQDKTETEKGTFDTLVDENLRVRPKEQPDISMYGTLEKKARPAKVQKPVTPDTEIPEDFGVRGLDRPARPAEIVPIESSGLDNLAVEPIKLTETQERSESHPERNIPAEGQEQEEDQWEPQEVQEHEPSKSEDSEVSSSSEGSMLMKKFEPVDIFSGTKVNALQRTRGLEVASTYRVAKITTIRNSMLLPKLSQ</sequence>
<reference evidence="3 4" key="1">
    <citation type="submission" date="2021-06" db="EMBL/GenBank/DDBJ databases">
        <title>A haploid diamondback moth (Plutella xylostella L.) genome assembly resolves 31 chromosomes and identifies a diamide resistance mutation.</title>
        <authorList>
            <person name="Ward C.M."/>
            <person name="Perry K.D."/>
            <person name="Baker G."/>
            <person name="Powis K."/>
            <person name="Heckel D.G."/>
            <person name="Baxter S.W."/>
        </authorList>
    </citation>
    <scope>NUCLEOTIDE SEQUENCE [LARGE SCALE GENOMIC DNA]</scope>
    <source>
        <strain evidence="3 4">LV</strain>
        <tissue evidence="3">Single pupa</tissue>
    </source>
</reference>
<evidence type="ECO:0000256" key="1">
    <source>
        <dbReference type="SAM" id="MobiDB-lite"/>
    </source>
</evidence>
<feature type="transmembrane region" description="Helical" evidence="2">
    <location>
        <begin position="24"/>
        <end position="47"/>
    </location>
</feature>
<proteinExistence type="predicted"/>
<evidence type="ECO:0000313" key="3">
    <source>
        <dbReference type="EMBL" id="KAG7308495.1"/>
    </source>
</evidence>
<feature type="region of interest" description="Disordered" evidence="1">
    <location>
        <begin position="311"/>
        <end position="363"/>
    </location>
</feature>
<dbReference type="EMBL" id="JAHIBW010000008">
    <property type="protein sequence ID" value="KAG7308495.1"/>
    <property type="molecule type" value="Genomic_DNA"/>
</dbReference>
<evidence type="ECO:0000256" key="2">
    <source>
        <dbReference type="SAM" id="Phobius"/>
    </source>
</evidence>
<feature type="region of interest" description="Disordered" evidence="1">
    <location>
        <begin position="92"/>
        <end position="118"/>
    </location>
</feature>
<feature type="compositionally biased region" description="Basic and acidic residues" evidence="1">
    <location>
        <begin position="156"/>
        <end position="166"/>
    </location>
</feature>
<keyword evidence="4" id="KW-1185">Reference proteome</keyword>
<accession>A0ABQ7QTX1</accession>
<feature type="compositionally biased region" description="Basic and acidic residues" evidence="1">
    <location>
        <begin position="312"/>
        <end position="325"/>
    </location>
</feature>
<name>A0ABQ7QTX1_PLUXY</name>
<dbReference type="Proteomes" id="UP000823941">
    <property type="component" value="Chromosome 8"/>
</dbReference>
<gene>
    <name evidence="3" type="ORF">JYU34_005705</name>
</gene>
<keyword evidence="2" id="KW-0812">Transmembrane</keyword>
<protein>
    <submittedName>
        <fullName evidence="3">Uncharacterized protein</fullName>
    </submittedName>
</protein>
<feature type="compositionally biased region" description="Basic and acidic residues" evidence="1">
    <location>
        <begin position="342"/>
        <end position="352"/>
    </location>
</feature>
<evidence type="ECO:0000313" key="4">
    <source>
        <dbReference type="Proteomes" id="UP000823941"/>
    </source>
</evidence>
<keyword evidence="2" id="KW-1133">Transmembrane helix</keyword>
<feature type="region of interest" description="Disordered" evidence="1">
    <location>
        <begin position="257"/>
        <end position="285"/>
    </location>
</feature>
<organism evidence="3 4">
    <name type="scientific">Plutella xylostella</name>
    <name type="common">Diamondback moth</name>
    <name type="synonym">Plutella maculipennis</name>
    <dbReference type="NCBI Taxonomy" id="51655"/>
    <lineage>
        <taxon>Eukaryota</taxon>
        <taxon>Metazoa</taxon>
        <taxon>Ecdysozoa</taxon>
        <taxon>Arthropoda</taxon>
        <taxon>Hexapoda</taxon>
        <taxon>Insecta</taxon>
        <taxon>Pterygota</taxon>
        <taxon>Neoptera</taxon>
        <taxon>Endopterygota</taxon>
        <taxon>Lepidoptera</taxon>
        <taxon>Glossata</taxon>
        <taxon>Ditrysia</taxon>
        <taxon>Yponomeutoidea</taxon>
        <taxon>Plutellidae</taxon>
        <taxon>Plutella</taxon>
    </lineage>
</organism>